<evidence type="ECO:0000313" key="1">
    <source>
        <dbReference type="EMBL" id="CAB0593562.1"/>
    </source>
</evidence>
<dbReference type="RefSeq" id="WP_016830389.1">
    <property type="nucleotide sequence ID" value="NZ_LR134538.1"/>
</dbReference>
<dbReference type="AlphaFoldDB" id="A0A811G1W1"/>
<protein>
    <submittedName>
        <fullName evidence="1">Uncharacterized protein</fullName>
    </submittedName>
</protein>
<comment type="caution">
    <text evidence="1">The sequence shown here is derived from an EMBL/GenBank/DDBJ whole genome shotgun (WGS) entry which is preliminary data.</text>
</comment>
<dbReference type="SUPFAM" id="SSF47413">
    <property type="entry name" value="lambda repressor-like DNA-binding domains"/>
    <property type="match status" value="1"/>
</dbReference>
<name>A0A811G1W1_CORDP</name>
<dbReference type="EMBL" id="CADDAV010000010">
    <property type="protein sequence ID" value="CAB0593562.1"/>
    <property type="molecule type" value="Genomic_DNA"/>
</dbReference>
<dbReference type="GO" id="GO:0003677">
    <property type="term" value="F:DNA binding"/>
    <property type="evidence" value="ECO:0007669"/>
    <property type="project" value="InterPro"/>
</dbReference>
<dbReference type="Proteomes" id="UP000480222">
    <property type="component" value="Unassembled WGS sequence"/>
</dbReference>
<accession>A0A811G1W1</accession>
<sequence length="159" mass="17458">MDIKQWLSENAHRRVTDSEVAEMLGVTRKTVNTRLNSGTLTSDDLLLICERLGINRTLALVELERLPHSDVLEYLDSDGALVATAEDGELALELARRLNPATMAPEIDELAERRRNTPAPPPHVTVISDDEAAAAIREAYQLRGAAHPATTELTEPESP</sequence>
<dbReference type="InterPro" id="IPR010982">
    <property type="entry name" value="Lambda_DNA-bd_dom_sf"/>
</dbReference>
<proteinExistence type="predicted"/>
<gene>
    <name evidence="1" type="ORF">CIP107547_00877</name>
</gene>
<reference evidence="1 2" key="1">
    <citation type="submission" date="2020-02" db="EMBL/GenBank/DDBJ databases">
        <authorList>
            <person name="Brisse S."/>
        </authorList>
    </citation>
    <scope>NUCLEOTIDE SEQUENCE [LARGE SCALE GENOMIC DNA]</scope>
    <source>
        <strain evidence="1">CIP107547</strain>
    </source>
</reference>
<evidence type="ECO:0000313" key="2">
    <source>
        <dbReference type="Proteomes" id="UP000480222"/>
    </source>
</evidence>
<organism evidence="1 2">
    <name type="scientific">Corynebacterium diphtheriae</name>
    <dbReference type="NCBI Taxonomy" id="1717"/>
    <lineage>
        <taxon>Bacteria</taxon>
        <taxon>Bacillati</taxon>
        <taxon>Actinomycetota</taxon>
        <taxon>Actinomycetes</taxon>
        <taxon>Mycobacteriales</taxon>
        <taxon>Corynebacteriaceae</taxon>
        <taxon>Corynebacterium</taxon>
    </lineage>
</organism>